<protein>
    <submittedName>
        <fullName evidence="2">Uncharacterized protein</fullName>
    </submittedName>
</protein>
<keyword evidence="1" id="KW-1133">Transmembrane helix</keyword>
<comment type="caution">
    <text evidence="2">The sequence shown here is derived from an EMBL/GenBank/DDBJ whole genome shotgun (WGS) entry which is preliminary data.</text>
</comment>
<dbReference type="RefSeq" id="WP_209406038.1">
    <property type="nucleotide sequence ID" value="NZ_JAGIYQ010000007.1"/>
</dbReference>
<keyword evidence="3" id="KW-1185">Reference proteome</keyword>
<reference evidence="2" key="1">
    <citation type="submission" date="2021-04" db="EMBL/GenBank/DDBJ databases">
        <title>Genome seq and assembly of Bacillus sp.</title>
        <authorList>
            <person name="Chhetri G."/>
        </authorList>
    </citation>
    <scope>NUCLEOTIDE SEQUENCE</scope>
    <source>
        <strain evidence="2">RG28</strain>
    </source>
</reference>
<sequence>MKIGNKSYLIILIVILAPVIINFLIKIPDFGYLVGDSSTWVGFFGNYSGGIIGGIVAYIIANFQYKKEKETKEVELKKTKEVIKYHIETLIYPEIKMNLNLFYEKNDTYGLSRSLKEMFDEFLDSLTYNYSTGKKMNFTIIEFKEFKTMVFSRSMFIEKEILEIYRVFKLLDGKDGIYQLSYLDAKFAKETFEKWEKKLNN</sequence>
<keyword evidence="1" id="KW-0472">Membrane</keyword>
<evidence type="ECO:0000313" key="3">
    <source>
        <dbReference type="Proteomes" id="UP000682134"/>
    </source>
</evidence>
<evidence type="ECO:0000313" key="2">
    <source>
        <dbReference type="EMBL" id="MBP0725948.1"/>
    </source>
</evidence>
<name>A0A940NQZ1_9BACI</name>
<evidence type="ECO:0000256" key="1">
    <source>
        <dbReference type="SAM" id="Phobius"/>
    </source>
</evidence>
<accession>A0A940NQZ1</accession>
<feature type="transmembrane region" description="Helical" evidence="1">
    <location>
        <begin position="39"/>
        <end position="61"/>
    </location>
</feature>
<dbReference type="EMBL" id="JAGIYQ010000007">
    <property type="protein sequence ID" value="MBP0725948.1"/>
    <property type="molecule type" value="Genomic_DNA"/>
</dbReference>
<feature type="transmembrane region" description="Helical" evidence="1">
    <location>
        <begin position="7"/>
        <end position="27"/>
    </location>
</feature>
<gene>
    <name evidence="2" type="ORF">J5Y03_12275</name>
</gene>
<proteinExistence type="predicted"/>
<organism evidence="2 3">
    <name type="scientific">Gottfriedia endophytica</name>
    <dbReference type="NCBI Taxonomy" id="2820819"/>
    <lineage>
        <taxon>Bacteria</taxon>
        <taxon>Bacillati</taxon>
        <taxon>Bacillota</taxon>
        <taxon>Bacilli</taxon>
        <taxon>Bacillales</taxon>
        <taxon>Bacillaceae</taxon>
        <taxon>Gottfriedia</taxon>
    </lineage>
</organism>
<dbReference type="AlphaFoldDB" id="A0A940NQZ1"/>
<keyword evidence="1" id="KW-0812">Transmembrane</keyword>
<dbReference type="Proteomes" id="UP000682134">
    <property type="component" value="Unassembled WGS sequence"/>
</dbReference>